<comment type="caution">
    <text evidence="1">The sequence shown here is derived from an EMBL/GenBank/DDBJ whole genome shotgun (WGS) entry which is preliminary data.</text>
</comment>
<gene>
    <name evidence="1" type="ORF">B0J11DRAFT_433796</name>
</gene>
<evidence type="ECO:0000313" key="1">
    <source>
        <dbReference type="EMBL" id="KAH7125586.1"/>
    </source>
</evidence>
<dbReference type="Proteomes" id="UP000700596">
    <property type="component" value="Unassembled WGS sequence"/>
</dbReference>
<organism evidence="1 2">
    <name type="scientific">Dendryphion nanum</name>
    <dbReference type="NCBI Taxonomy" id="256645"/>
    <lineage>
        <taxon>Eukaryota</taxon>
        <taxon>Fungi</taxon>
        <taxon>Dikarya</taxon>
        <taxon>Ascomycota</taxon>
        <taxon>Pezizomycotina</taxon>
        <taxon>Dothideomycetes</taxon>
        <taxon>Pleosporomycetidae</taxon>
        <taxon>Pleosporales</taxon>
        <taxon>Torulaceae</taxon>
        <taxon>Dendryphion</taxon>
    </lineage>
</organism>
<dbReference type="OrthoDB" id="58379at2759"/>
<dbReference type="PANTHER" id="PTHR38696:SF1">
    <property type="entry name" value="MEDIATOR OF RNA POLYMERASE II TRANSCRIPTION SUBUNIT 13"/>
    <property type="match status" value="1"/>
</dbReference>
<protein>
    <submittedName>
        <fullName evidence="1">Uncharacterized protein</fullName>
    </submittedName>
</protein>
<dbReference type="EMBL" id="JAGMWT010000007">
    <property type="protein sequence ID" value="KAH7125586.1"/>
    <property type="molecule type" value="Genomic_DNA"/>
</dbReference>
<reference evidence="1" key="1">
    <citation type="journal article" date="2021" name="Nat. Commun.">
        <title>Genetic determinants of endophytism in the Arabidopsis root mycobiome.</title>
        <authorList>
            <person name="Mesny F."/>
            <person name="Miyauchi S."/>
            <person name="Thiergart T."/>
            <person name="Pickel B."/>
            <person name="Atanasova L."/>
            <person name="Karlsson M."/>
            <person name="Huettel B."/>
            <person name="Barry K.W."/>
            <person name="Haridas S."/>
            <person name="Chen C."/>
            <person name="Bauer D."/>
            <person name="Andreopoulos W."/>
            <person name="Pangilinan J."/>
            <person name="LaButti K."/>
            <person name="Riley R."/>
            <person name="Lipzen A."/>
            <person name="Clum A."/>
            <person name="Drula E."/>
            <person name="Henrissat B."/>
            <person name="Kohler A."/>
            <person name="Grigoriev I.V."/>
            <person name="Martin F.M."/>
            <person name="Hacquard S."/>
        </authorList>
    </citation>
    <scope>NUCLEOTIDE SEQUENCE</scope>
    <source>
        <strain evidence="1">MPI-CAGE-CH-0243</strain>
    </source>
</reference>
<dbReference type="AlphaFoldDB" id="A0A9P9DUN1"/>
<accession>A0A9P9DUN1</accession>
<sequence>MHHYDIIRFLHFPTPIVDICRDVIKQTWTRAIKNESEYGGSHEFKLHGFPWGGSGGQTTEARRTICRLLEALHGQGWVLMISTSISKKEMEKDTLLFRHQTPAPAPCDWAAIGFSKNDRIRFIDAPPEIADSLAARLGSHWVKERTLIGPGVHEFKLDGSPWWANGTKVMEVREMLLTFLEVLESEGWTVYASVDQKDGGQNYTETDTWHCCRLKSWTQGAPVYHG</sequence>
<evidence type="ECO:0000313" key="2">
    <source>
        <dbReference type="Proteomes" id="UP000700596"/>
    </source>
</evidence>
<name>A0A9P9DUN1_9PLEO</name>
<keyword evidence="2" id="KW-1185">Reference proteome</keyword>
<proteinExistence type="predicted"/>
<dbReference type="PANTHER" id="PTHR38696">
    <property type="entry name" value="MEDIATOR OF RNA POLYMERASE II TRANSCRIPTION SUBUNIT 13"/>
    <property type="match status" value="1"/>
</dbReference>